<dbReference type="EMBL" id="FXAZ01000004">
    <property type="protein sequence ID" value="SMG48423.1"/>
    <property type="molecule type" value="Genomic_DNA"/>
</dbReference>
<feature type="domain" description="Sugar-binding" evidence="5">
    <location>
        <begin position="114"/>
        <end position="360"/>
    </location>
</feature>
<dbReference type="InterPro" id="IPR051054">
    <property type="entry name" value="SorC_transcr_regulators"/>
</dbReference>
<keyword evidence="3" id="KW-0238">DNA-binding</keyword>
<dbReference type="STRING" id="1852522.SAMN06295960_2938"/>
<evidence type="ECO:0000256" key="2">
    <source>
        <dbReference type="ARBA" id="ARBA00023015"/>
    </source>
</evidence>
<evidence type="ECO:0000313" key="7">
    <source>
        <dbReference type="EMBL" id="SMG48423.1"/>
    </source>
</evidence>
<evidence type="ECO:0000256" key="1">
    <source>
        <dbReference type="ARBA" id="ARBA00010466"/>
    </source>
</evidence>
<dbReference type="Proteomes" id="UP000193834">
    <property type="component" value="Unassembled WGS sequence"/>
</dbReference>
<organism evidence="7 8">
    <name type="scientific">Paenibacillus aquistagni</name>
    <dbReference type="NCBI Taxonomy" id="1852522"/>
    <lineage>
        <taxon>Bacteria</taxon>
        <taxon>Bacillati</taxon>
        <taxon>Bacillota</taxon>
        <taxon>Bacilli</taxon>
        <taxon>Bacillales</taxon>
        <taxon>Paenibacillaceae</taxon>
        <taxon>Paenibacillus</taxon>
    </lineage>
</organism>
<dbReference type="Pfam" id="PF04198">
    <property type="entry name" value="Sugar-bind"/>
    <property type="match status" value="1"/>
</dbReference>
<name>A0A1X7L4V7_9BACL</name>
<dbReference type="InterPro" id="IPR007324">
    <property type="entry name" value="Sugar-bd_dom_put"/>
</dbReference>
<dbReference type="InterPro" id="IPR037171">
    <property type="entry name" value="NagB/RpiA_transferase-like"/>
</dbReference>
<dbReference type="InterPro" id="IPR036390">
    <property type="entry name" value="WH_DNA-bd_sf"/>
</dbReference>
<dbReference type="Pfam" id="PF21715">
    <property type="entry name" value="CggR_N"/>
    <property type="match status" value="1"/>
</dbReference>
<evidence type="ECO:0000256" key="3">
    <source>
        <dbReference type="ARBA" id="ARBA00023125"/>
    </source>
</evidence>
<dbReference type="SUPFAM" id="SSF46785">
    <property type="entry name" value="Winged helix' DNA-binding domain"/>
    <property type="match status" value="1"/>
</dbReference>
<comment type="similarity">
    <text evidence="1">Belongs to the SorC transcriptional regulatory family.</text>
</comment>
<dbReference type="InterPro" id="IPR036388">
    <property type="entry name" value="WH-like_DNA-bd_sf"/>
</dbReference>
<evidence type="ECO:0000259" key="6">
    <source>
        <dbReference type="Pfam" id="PF21715"/>
    </source>
</evidence>
<dbReference type="GO" id="GO:0003677">
    <property type="term" value="F:DNA binding"/>
    <property type="evidence" value="ECO:0007669"/>
    <property type="project" value="UniProtKB-KW"/>
</dbReference>
<accession>A0A1X7L4V7</accession>
<evidence type="ECO:0000256" key="4">
    <source>
        <dbReference type="ARBA" id="ARBA00023163"/>
    </source>
</evidence>
<dbReference type="Gene3D" id="1.10.10.10">
    <property type="entry name" value="Winged helix-like DNA-binding domain superfamily/Winged helix DNA-binding domain"/>
    <property type="match status" value="1"/>
</dbReference>
<dbReference type="PANTHER" id="PTHR34294">
    <property type="entry name" value="TRANSCRIPTIONAL REGULATOR-RELATED"/>
    <property type="match status" value="1"/>
</dbReference>
<dbReference type="Gene3D" id="3.40.50.1360">
    <property type="match status" value="1"/>
</dbReference>
<dbReference type="GO" id="GO:0030246">
    <property type="term" value="F:carbohydrate binding"/>
    <property type="evidence" value="ECO:0007669"/>
    <property type="project" value="InterPro"/>
</dbReference>
<evidence type="ECO:0000313" key="8">
    <source>
        <dbReference type="Proteomes" id="UP000193834"/>
    </source>
</evidence>
<proteinExistence type="inferred from homology"/>
<keyword evidence="4" id="KW-0804">Transcription</keyword>
<keyword evidence="2" id="KW-0805">Transcription regulation</keyword>
<gene>
    <name evidence="7" type="ORF">SAMN06295960_2938</name>
</gene>
<feature type="domain" description="CggR N-terminal DNA binding" evidence="6">
    <location>
        <begin position="42"/>
        <end position="111"/>
    </location>
</feature>
<dbReference type="InterPro" id="IPR048715">
    <property type="entry name" value="CggR_N"/>
</dbReference>
<dbReference type="AlphaFoldDB" id="A0A1X7L4V7"/>
<evidence type="ECO:0000259" key="5">
    <source>
        <dbReference type="Pfam" id="PF04198"/>
    </source>
</evidence>
<keyword evidence="8" id="KW-1185">Reference proteome</keyword>
<dbReference type="SUPFAM" id="SSF100950">
    <property type="entry name" value="NagB/RpiA/CoA transferase-like"/>
    <property type="match status" value="1"/>
</dbReference>
<protein>
    <submittedName>
        <fullName evidence="7">Central glycolytic genes regulator</fullName>
    </submittedName>
</protein>
<reference evidence="7 8" key="1">
    <citation type="submission" date="2017-04" db="EMBL/GenBank/DDBJ databases">
        <authorList>
            <person name="Afonso C.L."/>
            <person name="Miller P.J."/>
            <person name="Scott M.A."/>
            <person name="Spackman E."/>
            <person name="Goraichik I."/>
            <person name="Dimitrov K.M."/>
            <person name="Suarez D.L."/>
            <person name="Swayne D.E."/>
        </authorList>
    </citation>
    <scope>NUCLEOTIDE SEQUENCE [LARGE SCALE GENOMIC DNA]</scope>
    <source>
        <strain evidence="7 8">11</strain>
    </source>
</reference>
<dbReference type="PANTHER" id="PTHR34294:SF5">
    <property type="entry name" value="CENTRAL GLYCOLYTIC GENES REGULATOR"/>
    <property type="match status" value="1"/>
</dbReference>
<sequence>MLHGHFASQYDSHSFWGVQEWREMREWLEINKRLLPDLMELLKKRYTILHEIMSSDLIGRRTLASSLHMSERVLRAETDLLKSQGLIETETAGMRISEEGRKLVIQLEPLMRELLGMRELEETIREAFGLRQVIVIPGDADASPAVKQELGKAACEVLNRSMGKDDVIAVTGGSTLAAVADQLRSSSARKGNWFVPARGGLGESLEYQANTIASMMAKRVGAQYRLLHVPDLISEEAYQSLKQEPNIQDILSVIRQARIVVHGIGDALVMARRRHVDEATVQALQEAGALAEAYSYYFDRNGHVVHTMLTLGLRMEDISRAEVVIAVAGGKSKGEAITAVLKFGHEDVLVTDEAAANEIVRISGLDVPKKPS</sequence>